<organism evidence="1 2">
    <name type="scientific">Rhodovastum atsumiense</name>
    <dbReference type="NCBI Taxonomy" id="504468"/>
    <lineage>
        <taxon>Bacteria</taxon>
        <taxon>Pseudomonadati</taxon>
        <taxon>Pseudomonadota</taxon>
        <taxon>Alphaproteobacteria</taxon>
        <taxon>Acetobacterales</taxon>
        <taxon>Acetobacteraceae</taxon>
        <taxon>Rhodovastum</taxon>
    </lineage>
</organism>
<keyword evidence="2" id="KW-1185">Reference proteome</keyword>
<dbReference type="EMBL" id="VWPK01000019">
    <property type="protein sequence ID" value="KAA5611605.1"/>
    <property type="molecule type" value="Genomic_DNA"/>
</dbReference>
<dbReference type="RefSeq" id="WP_150041379.1">
    <property type="nucleotide sequence ID" value="NZ_OW485606.1"/>
</dbReference>
<gene>
    <name evidence="1" type="ORF">F1189_13665</name>
</gene>
<comment type="caution">
    <text evidence="1">The sequence shown here is derived from an EMBL/GenBank/DDBJ whole genome shotgun (WGS) entry which is preliminary data.</text>
</comment>
<evidence type="ECO:0000313" key="2">
    <source>
        <dbReference type="Proteomes" id="UP000325255"/>
    </source>
</evidence>
<sequence length="146" mass="16400">MQREESPSSDPAPNAPEEPVLIFKHNRGYYRPNECGYTNCTRYAGHYPRPQAEEIAAIEPENFTLYPVPQDPPELEALAESMFLADCEEPDAHKRKIGGVPAEYARWGEGCGTQIGMTACESYRRRARMVLSLLAQQRISIIRGDG</sequence>
<proteinExistence type="predicted"/>
<reference evidence="1 2" key="1">
    <citation type="submission" date="2019-09" db="EMBL/GenBank/DDBJ databases">
        <title>Genome sequence of Rhodovastum atsumiense, a diverse member of the Acetobacteraceae family of non-sulfur purple photosynthetic bacteria.</title>
        <authorList>
            <person name="Meyer T."/>
            <person name="Kyndt J."/>
        </authorList>
    </citation>
    <scope>NUCLEOTIDE SEQUENCE [LARGE SCALE GENOMIC DNA]</scope>
    <source>
        <strain evidence="1 2">DSM 21279</strain>
    </source>
</reference>
<protein>
    <submittedName>
        <fullName evidence="1">Uncharacterized protein</fullName>
    </submittedName>
</protein>
<name>A0A5M6IW18_9PROT</name>
<dbReference type="AlphaFoldDB" id="A0A5M6IW18"/>
<evidence type="ECO:0000313" key="1">
    <source>
        <dbReference type="EMBL" id="KAA5611605.1"/>
    </source>
</evidence>
<dbReference type="Proteomes" id="UP000325255">
    <property type="component" value="Unassembled WGS sequence"/>
</dbReference>
<accession>A0A5M6IW18</accession>